<proteinExistence type="predicted"/>
<dbReference type="Pfam" id="PF07727">
    <property type="entry name" value="RVT_2"/>
    <property type="match status" value="1"/>
</dbReference>
<dbReference type="InterPro" id="IPR043502">
    <property type="entry name" value="DNA/RNA_pol_sf"/>
</dbReference>
<sequence>MDSIMANETWEVADRPHGCKTVGCKWVFKKKLRPGGTIEKYKDRLVAKGYTQKEGEDFFDTYSPVARLTTIRVLLSLAASYGLLVHQMDVKTAFLNGELDEKIYMDQPEGFVVPGQESKVCRLLKSLYGLKQVPKQWHEKFDNTMTQAGFVVNEADKCVYYRYGGDLGEADVILNIKLIKNDDGITFLQSHYVEKVLSRFSYLDSKPCPTPYDPSVILRKNKGLGRDQLSATRPDISFAVSKLSRFTANPGDDHWRALERVLHYLSGTMSYGLHYTRYPKVLEGYSDSNWISDVDEIKTITGYVFTHGGAAVSWRSCKQTILMRSTMEAELTALDTATVEAEWLRELLMDLPIVEKPIPAILMNCDNQTVIAKVSSSKDNMKSSRHVKRRLKSVRKLRNSGVIAIDYVNTAKNLADPFTKGLSRNVIDNASKEMGLRPT</sequence>
<evidence type="ECO:0000313" key="3">
    <source>
        <dbReference type="Proteomes" id="UP001341281"/>
    </source>
</evidence>
<organism evidence="2 3">
    <name type="scientific">Paspalum notatum var. saurae</name>
    <dbReference type="NCBI Taxonomy" id="547442"/>
    <lineage>
        <taxon>Eukaryota</taxon>
        <taxon>Viridiplantae</taxon>
        <taxon>Streptophyta</taxon>
        <taxon>Embryophyta</taxon>
        <taxon>Tracheophyta</taxon>
        <taxon>Spermatophyta</taxon>
        <taxon>Magnoliopsida</taxon>
        <taxon>Liliopsida</taxon>
        <taxon>Poales</taxon>
        <taxon>Poaceae</taxon>
        <taxon>PACMAD clade</taxon>
        <taxon>Panicoideae</taxon>
        <taxon>Andropogonodae</taxon>
        <taxon>Paspaleae</taxon>
        <taxon>Paspalinae</taxon>
        <taxon>Paspalum</taxon>
    </lineage>
</organism>
<dbReference type="PANTHER" id="PTHR11439">
    <property type="entry name" value="GAG-POL-RELATED RETROTRANSPOSON"/>
    <property type="match status" value="1"/>
</dbReference>
<feature type="domain" description="Reverse transcriptase Ty1/copia-type" evidence="1">
    <location>
        <begin position="7"/>
        <end position="165"/>
    </location>
</feature>
<evidence type="ECO:0000313" key="2">
    <source>
        <dbReference type="EMBL" id="WVZ61409.1"/>
    </source>
</evidence>
<dbReference type="Proteomes" id="UP001341281">
    <property type="component" value="Chromosome 03"/>
</dbReference>
<name>A0AAQ3SV05_PASNO</name>
<dbReference type="InterPro" id="IPR013103">
    <property type="entry name" value="RVT_2"/>
</dbReference>
<accession>A0AAQ3SV05</accession>
<reference evidence="2 3" key="1">
    <citation type="submission" date="2024-02" db="EMBL/GenBank/DDBJ databases">
        <title>High-quality chromosome-scale genome assembly of Pensacola bahiagrass (Paspalum notatum Flugge var. saurae).</title>
        <authorList>
            <person name="Vega J.M."/>
            <person name="Podio M."/>
            <person name="Orjuela J."/>
            <person name="Siena L.A."/>
            <person name="Pessino S.C."/>
            <person name="Combes M.C."/>
            <person name="Mariac C."/>
            <person name="Albertini E."/>
            <person name="Pupilli F."/>
            <person name="Ortiz J.P.A."/>
            <person name="Leblanc O."/>
        </authorList>
    </citation>
    <scope>NUCLEOTIDE SEQUENCE [LARGE SCALE GENOMIC DNA]</scope>
    <source>
        <strain evidence="2">R1</strain>
        <tissue evidence="2">Leaf</tissue>
    </source>
</reference>
<dbReference type="AlphaFoldDB" id="A0AAQ3SV05"/>
<dbReference type="PANTHER" id="PTHR11439:SF440">
    <property type="entry name" value="INTEGRASE CATALYTIC DOMAIN-CONTAINING PROTEIN"/>
    <property type="match status" value="1"/>
</dbReference>
<dbReference type="SUPFAM" id="SSF56672">
    <property type="entry name" value="DNA/RNA polymerases"/>
    <property type="match status" value="1"/>
</dbReference>
<evidence type="ECO:0000259" key="1">
    <source>
        <dbReference type="Pfam" id="PF07727"/>
    </source>
</evidence>
<protein>
    <recommendedName>
        <fullName evidence="1">Reverse transcriptase Ty1/copia-type domain-containing protein</fullName>
    </recommendedName>
</protein>
<dbReference type="CDD" id="cd09272">
    <property type="entry name" value="RNase_HI_RT_Ty1"/>
    <property type="match status" value="1"/>
</dbReference>
<keyword evidence="3" id="KW-1185">Reference proteome</keyword>
<dbReference type="EMBL" id="CP144747">
    <property type="protein sequence ID" value="WVZ61409.1"/>
    <property type="molecule type" value="Genomic_DNA"/>
</dbReference>
<gene>
    <name evidence="2" type="ORF">U9M48_011288</name>
</gene>